<accession>A0ACC1HVN6</accession>
<protein>
    <submittedName>
        <fullName evidence="1">Uncharacterized protein</fullName>
    </submittedName>
</protein>
<evidence type="ECO:0000313" key="2">
    <source>
        <dbReference type="Proteomes" id="UP001145114"/>
    </source>
</evidence>
<proteinExistence type="predicted"/>
<name>A0ACC1HVN6_9FUNG</name>
<evidence type="ECO:0000313" key="1">
    <source>
        <dbReference type="EMBL" id="KAJ1679803.1"/>
    </source>
</evidence>
<dbReference type="EMBL" id="JAMZIH010000173">
    <property type="protein sequence ID" value="KAJ1679803.1"/>
    <property type="molecule type" value="Genomic_DNA"/>
</dbReference>
<keyword evidence="2" id="KW-1185">Reference proteome</keyword>
<gene>
    <name evidence="1" type="ORF">EV182_001300</name>
</gene>
<sequence length="171" mass="19399">MPQNAEVFAFTYGALVTQLIKDYEDYSLVNDKLDKMGFNIGVRLIDDFLAKTGLSRCQTFLDTAHVISKVGFKMFLNITPAVTAYDESTNEYSLVFDQNPLNEFVELPPEAVQGNLWYSNVLCGVIRGALEMVQMQVEAHFIRDVLRGDKTSEIRIKLINIHDEEVPVEDD</sequence>
<organism evidence="1 2">
    <name type="scientific">Spiromyces aspiralis</name>
    <dbReference type="NCBI Taxonomy" id="68401"/>
    <lineage>
        <taxon>Eukaryota</taxon>
        <taxon>Fungi</taxon>
        <taxon>Fungi incertae sedis</taxon>
        <taxon>Zoopagomycota</taxon>
        <taxon>Kickxellomycotina</taxon>
        <taxon>Kickxellomycetes</taxon>
        <taxon>Kickxellales</taxon>
        <taxon>Kickxellaceae</taxon>
        <taxon>Spiromyces</taxon>
    </lineage>
</organism>
<dbReference type="Proteomes" id="UP001145114">
    <property type="component" value="Unassembled WGS sequence"/>
</dbReference>
<reference evidence="1" key="1">
    <citation type="submission" date="2022-06" db="EMBL/GenBank/DDBJ databases">
        <title>Phylogenomic reconstructions and comparative analyses of Kickxellomycotina fungi.</title>
        <authorList>
            <person name="Reynolds N.K."/>
            <person name="Stajich J.E."/>
            <person name="Barry K."/>
            <person name="Grigoriev I.V."/>
            <person name="Crous P."/>
            <person name="Smith M.E."/>
        </authorList>
    </citation>
    <scope>NUCLEOTIDE SEQUENCE</scope>
    <source>
        <strain evidence="1">RSA 2271</strain>
    </source>
</reference>
<comment type="caution">
    <text evidence="1">The sequence shown here is derived from an EMBL/GenBank/DDBJ whole genome shotgun (WGS) entry which is preliminary data.</text>
</comment>